<evidence type="ECO:0000313" key="1">
    <source>
        <dbReference type="EMBL" id="MDR4306981.1"/>
    </source>
</evidence>
<proteinExistence type="predicted"/>
<evidence type="ECO:0000313" key="2">
    <source>
        <dbReference type="Proteomes" id="UP001181622"/>
    </source>
</evidence>
<sequence length="155" mass="17237">MTNDAKPDWSGVLLDNLDAPPISLEDRVRRVAAVLRTGKPSPEFCRALAAMLESGIDPAARNAWPWTLRLERKKTGRPKADMRLAIEMQELVDRDGLSIDGAVFAMQQRHGKKGFSRANCLASLARGREIVELYEFHERAVADLRSKGIVASPEK</sequence>
<dbReference type="EMBL" id="JADBEO010000018">
    <property type="protein sequence ID" value="MDR4306981.1"/>
    <property type="molecule type" value="Genomic_DNA"/>
</dbReference>
<reference evidence="1" key="1">
    <citation type="submission" date="2020-10" db="EMBL/GenBank/DDBJ databases">
        <authorList>
            <person name="Abbas A."/>
            <person name="Razzaq R."/>
            <person name="Waqas M."/>
            <person name="Abbas N."/>
            <person name="Nielsen T.K."/>
            <person name="Hansen L.H."/>
            <person name="Hussain S."/>
            <person name="Shahid M."/>
        </authorList>
    </citation>
    <scope>NUCLEOTIDE SEQUENCE</scope>
    <source>
        <strain evidence="1">S14</strain>
    </source>
</reference>
<gene>
    <name evidence="1" type="ORF">IHQ68_10160</name>
</gene>
<keyword evidence="2" id="KW-1185">Reference proteome</keyword>
<dbReference type="Proteomes" id="UP001181622">
    <property type="component" value="Unassembled WGS sequence"/>
</dbReference>
<organism evidence="1 2">
    <name type="scientific">Chelatococcus sambhunathii</name>
    <dbReference type="NCBI Taxonomy" id="363953"/>
    <lineage>
        <taxon>Bacteria</taxon>
        <taxon>Pseudomonadati</taxon>
        <taxon>Pseudomonadota</taxon>
        <taxon>Alphaproteobacteria</taxon>
        <taxon>Hyphomicrobiales</taxon>
        <taxon>Chelatococcaceae</taxon>
        <taxon>Chelatococcus</taxon>
    </lineage>
</organism>
<comment type="caution">
    <text evidence="1">The sequence shown here is derived from an EMBL/GenBank/DDBJ whole genome shotgun (WGS) entry which is preliminary data.</text>
</comment>
<dbReference type="RefSeq" id="WP_309391382.1">
    <property type="nucleotide sequence ID" value="NZ_JADBEO010000018.1"/>
</dbReference>
<accession>A0ABU1DG02</accession>
<protein>
    <submittedName>
        <fullName evidence="1">Uncharacterized protein</fullName>
    </submittedName>
</protein>
<name>A0ABU1DG02_9HYPH</name>